<protein>
    <submittedName>
        <fullName evidence="1">Uncharacterized protein</fullName>
    </submittedName>
</protein>
<gene>
    <name evidence="1" type="ORF">EV681_2770</name>
</gene>
<comment type="caution">
    <text evidence="1">The sequence shown here is derived from an EMBL/GenBank/DDBJ whole genome shotgun (WGS) entry which is preliminary data.</text>
</comment>
<evidence type="ECO:0000313" key="2">
    <source>
        <dbReference type="Proteomes" id="UP000293398"/>
    </source>
</evidence>
<keyword evidence="2" id="KW-1185">Reference proteome</keyword>
<organism evidence="1 2">
    <name type="scientific">Advenella incenata</name>
    <dbReference type="NCBI Taxonomy" id="267800"/>
    <lineage>
        <taxon>Bacteria</taxon>
        <taxon>Pseudomonadati</taxon>
        <taxon>Pseudomonadota</taxon>
        <taxon>Betaproteobacteria</taxon>
        <taxon>Burkholderiales</taxon>
        <taxon>Alcaligenaceae</taxon>
    </lineage>
</organism>
<dbReference type="AlphaFoldDB" id="A0A4Q7VBX1"/>
<accession>A0A4Q7VBX1</accession>
<evidence type="ECO:0000313" key="1">
    <source>
        <dbReference type="EMBL" id="RZT94351.1"/>
    </source>
</evidence>
<sequence>MVGEKPDSVTRFMPLVKDNKLKKVVADEHLLWLKTVTNARIGIPAQ</sequence>
<name>A0A4Q7VBX1_9BURK</name>
<reference evidence="1 2" key="1">
    <citation type="submission" date="2019-02" db="EMBL/GenBank/DDBJ databases">
        <title>Genomic Encyclopedia of Type Strains, Phase IV (KMG-IV): sequencing the most valuable type-strain genomes for metagenomic binning, comparative biology and taxonomic classification.</title>
        <authorList>
            <person name="Goeker M."/>
        </authorList>
    </citation>
    <scope>NUCLEOTIDE SEQUENCE [LARGE SCALE GENOMIC DNA]</scope>
    <source>
        <strain evidence="1 2">DSM 23814</strain>
    </source>
</reference>
<dbReference type="Proteomes" id="UP000293398">
    <property type="component" value="Unassembled WGS sequence"/>
</dbReference>
<proteinExistence type="predicted"/>
<dbReference type="EMBL" id="SHKO01000002">
    <property type="protein sequence ID" value="RZT94351.1"/>
    <property type="molecule type" value="Genomic_DNA"/>
</dbReference>